<name>A0ABM0MT29_SACKO</name>
<dbReference type="Pfam" id="PF00078">
    <property type="entry name" value="RVT_1"/>
    <property type="match status" value="1"/>
</dbReference>
<evidence type="ECO:0000313" key="2">
    <source>
        <dbReference type="Proteomes" id="UP000694865"/>
    </source>
</evidence>
<protein>
    <submittedName>
        <fullName evidence="3">Uncharacterized protein LOC102804223</fullName>
    </submittedName>
</protein>
<accession>A0ABM0MT29</accession>
<feature type="domain" description="Reverse transcriptase" evidence="1">
    <location>
        <begin position="1"/>
        <end position="99"/>
    </location>
</feature>
<dbReference type="PANTHER" id="PTHR47027">
    <property type="entry name" value="REVERSE TRANSCRIPTASE DOMAIN-CONTAINING PROTEIN"/>
    <property type="match status" value="1"/>
</dbReference>
<evidence type="ECO:0000313" key="3">
    <source>
        <dbReference type="RefSeq" id="XP_006823170.1"/>
    </source>
</evidence>
<sequence length="139" mass="15392">MLDALEGFHGGAKNGGLVINNLRLADDIDLITDNAKDLEDLTERLDKTSRSYGMEISAEKSKTMVTMVTNDKNTQTISTKVNGEQLKQVHSFKYLGSTIPEDFSSETQINNRIVLNGNQCLGTTSKNMGCKEYFHGKQD</sequence>
<keyword evidence="2" id="KW-1185">Reference proteome</keyword>
<evidence type="ECO:0000259" key="1">
    <source>
        <dbReference type="PROSITE" id="PS50878"/>
    </source>
</evidence>
<organism evidence="2 3">
    <name type="scientific">Saccoglossus kowalevskii</name>
    <name type="common">Acorn worm</name>
    <dbReference type="NCBI Taxonomy" id="10224"/>
    <lineage>
        <taxon>Eukaryota</taxon>
        <taxon>Metazoa</taxon>
        <taxon>Hemichordata</taxon>
        <taxon>Enteropneusta</taxon>
        <taxon>Harrimaniidae</taxon>
        <taxon>Saccoglossus</taxon>
    </lineage>
</organism>
<dbReference type="Proteomes" id="UP000694865">
    <property type="component" value="Unplaced"/>
</dbReference>
<dbReference type="InterPro" id="IPR000477">
    <property type="entry name" value="RT_dom"/>
</dbReference>
<dbReference type="GeneID" id="102804223"/>
<gene>
    <name evidence="3" type="primary">LOC102804223</name>
</gene>
<reference evidence="3" key="1">
    <citation type="submission" date="2025-08" db="UniProtKB">
        <authorList>
            <consortium name="RefSeq"/>
        </authorList>
    </citation>
    <scope>IDENTIFICATION</scope>
    <source>
        <tissue evidence="3">Testes</tissue>
    </source>
</reference>
<proteinExistence type="predicted"/>
<dbReference type="RefSeq" id="XP_006823170.1">
    <property type="nucleotide sequence ID" value="XM_006823107.1"/>
</dbReference>
<dbReference type="PROSITE" id="PS50878">
    <property type="entry name" value="RT_POL"/>
    <property type="match status" value="1"/>
</dbReference>
<dbReference type="PANTHER" id="PTHR47027:SF25">
    <property type="entry name" value="REVERSE TRANSCRIPTASE DOMAIN-CONTAINING PROTEIN"/>
    <property type="match status" value="1"/>
</dbReference>